<feature type="region of interest" description="Disordered" evidence="1">
    <location>
        <begin position="57"/>
        <end position="76"/>
    </location>
</feature>
<gene>
    <name evidence="2" type="ORF">PanWU01x14_066340</name>
</gene>
<keyword evidence="3" id="KW-1185">Reference proteome</keyword>
<feature type="non-terminal residue" evidence="2">
    <location>
        <position position="1"/>
    </location>
</feature>
<evidence type="ECO:0000313" key="2">
    <source>
        <dbReference type="EMBL" id="PON72243.1"/>
    </source>
</evidence>
<protein>
    <submittedName>
        <fullName evidence="2">Uncharacterized protein</fullName>
    </submittedName>
</protein>
<dbReference type="EMBL" id="JXTB01000040">
    <property type="protein sequence ID" value="PON72243.1"/>
    <property type="molecule type" value="Genomic_DNA"/>
</dbReference>
<accession>A0A2P5DG33</accession>
<evidence type="ECO:0000256" key="1">
    <source>
        <dbReference type="SAM" id="MobiDB-lite"/>
    </source>
</evidence>
<proteinExistence type="predicted"/>
<sequence>AGLDADVHVIVDPGLERGSEWAFEEREQQNVGAPRVAPVEDHHLGLVLHVAAVRPDPVGGPPDLEPENAHEPYAPQLPNWHHVAATGVVGLEAHEAAHRGVLGLVVGA</sequence>
<reference evidence="3" key="1">
    <citation type="submission" date="2016-06" db="EMBL/GenBank/DDBJ databases">
        <title>Parallel loss of symbiosis genes in relatives of nitrogen-fixing non-legume Parasponia.</title>
        <authorList>
            <person name="Van Velzen R."/>
            <person name="Holmer R."/>
            <person name="Bu F."/>
            <person name="Rutten L."/>
            <person name="Van Zeijl A."/>
            <person name="Liu W."/>
            <person name="Santuari L."/>
            <person name="Cao Q."/>
            <person name="Sharma T."/>
            <person name="Shen D."/>
            <person name="Roswanjaya Y."/>
            <person name="Wardhani T."/>
            <person name="Kalhor M.S."/>
            <person name="Jansen J."/>
            <person name="Van den Hoogen J."/>
            <person name="Gungor B."/>
            <person name="Hartog M."/>
            <person name="Hontelez J."/>
            <person name="Verver J."/>
            <person name="Yang W.-C."/>
            <person name="Schijlen E."/>
            <person name="Repin R."/>
            <person name="Schilthuizen M."/>
            <person name="Schranz E."/>
            <person name="Heidstra R."/>
            <person name="Miyata K."/>
            <person name="Fedorova E."/>
            <person name="Kohlen W."/>
            <person name="Bisseling T."/>
            <person name="Smit S."/>
            <person name="Geurts R."/>
        </authorList>
    </citation>
    <scope>NUCLEOTIDE SEQUENCE [LARGE SCALE GENOMIC DNA]</scope>
    <source>
        <strain evidence="3">cv. WU1-14</strain>
    </source>
</reference>
<comment type="caution">
    <text evidence="2">The sequence shown here is derived from an EMBL/GenBank/DDBJ whole genome shotgun (WGS) entry which is preliminary data.</text>
</comment>
<evidence type="ECO:0000313" key="3">
    <source>
        <dbReference type="Proteomes" id="UP000237105"/>
    </source>
</evidence>
<dbReference type="Proteomes" id="UP000237105">
    <property type="component" value="Unassembled WGS sequence"/>
</dbReference>
<organism evidence="2 3">
    <name type="scientific">Parasponia andersonii</name>
    <name type="common">Sponia andersonii</name>
    <dbReference type="NCBI Taxonomy" id="3476"/>
    <lineage>
        <taxon>Eukaryota</taxon>
        <taxon>Viridiplantae</taxon>
        <taxon>Streptophyta</taxon>
        <taxon>Embryophyta</taxon>
        <taxon>Tracheophyta</taxon>
        <taxon>Spermatophyta</taxon>
        <taxon>Magnoliopsida</taxon>
        <taxon>eudicotyledons</taxon>
        <taxon>Gunneridae</taxon>
        <taxon>Pentapetalae</taxon>
        <taxon>rosids</taxon>
        <taxon>fabids</taxon>
        <taxon>Rosales</taxon>
        <taxon>Cannabaceae</taxon>
        <taxon>Parasponia</taxon>
    </lineage>
</organism>
<dbReference type="AlphaFoldDB" id="A0A2P5DG33"/>
<name>A0A2P5DG33_PARAD</name>